<dbReference type="RefSeq" id="WP_131989023.1">
    <property type="nucleotide sequence ID" value="NZ_SMKL01000151.1"/>
</dbReference>
<gene>
    <name evidence="3" type="ORF">E1212_29075</name>
</gene>
<dbReference type="Proteomes" id="UP000295621">
    <property type="component" value="Unassembled WGS sequence"/>
</dbReference>
<dbReference type="PANTHER" id="PTHR33055:SF3">
    <property type="entry name" value="PUTATIVE TRANSPOSASE FOR IS117-RELATED"/>
    <property type="match status" value="1"/>
</dbReference>
<keyword evidence="4" id="KW-1185">Reference proteome</keyword>
<dbReference type="AlphaFoldDB" id="A0A4R4R8D3"/>
<dbReference type="Pfam" id="PF02371">
    <property type="entry name" value="Transposase_20"/>
    <property type="match status" value="1"/>
</dbReference>
<dbReference type="Pfam" id="PF01548">
    <property type="entry name" value="DEDD_Tnp_IS110"/>
    <property type="match status" value="1"/>
</dbReference>
<dbReference type="InterPro" id="IPR003346">
    <property type="entry name" value="Transposase_20"/>
</dbReference>
<name>A0A4R4R8D3_9ACTN</name>
<sequence>MSDQDNSRDWPAFVGIDWGGSEHQLCVLDTTGARLTQQRVTHDVAGLAELDTALARHGTALPIAVERAEGLLVEHLQACGHIVFPVSPRIAARARERYRVAAVKDDRLDAFVLADTLRHEHERWRALTPPSPLLAEIKALTRDRDRLQQIQQATESQLRAILEAYHPAPARLFSSVDRQITLHFVLDYPTPAAASRIKTTRMNGFLSRHRYTGRVPGQVLAERLRENLLAASTGTVAGKSHSAQSFAQLLQLLNTQLAEYDDAIAAAVAEHPDAPIFASFPGVGAVLTGTLLAEIGEDRARFPTQATLLAESGLAPVTRASGRSRKVRFRYAANTILREAAMWWAYNSMKEAPWAKAAFREARDHRGQQHHRALRGLAARWMRVLWTCWSTHTTYDPKRHTTAQTALTTG</sequence>
<evidence type="ECO:0000313" key="3">
    <source>
        <dbReference type="EMBL" id="TDC45284.1"/>
    </source>
</evidence>
<proteinExistence type="predicted"/>
<dbReference type="PANTHER" id="PTHR33055">
    <property type="entry name" value="TRANSPOSASE FOR INSERTION SEQUENCE ELEMENT IS1111A"/>
    <property type="match status" value="1"/>
</dbReference>
<protein>
    <submittedName>
        <fullName evidence="3">IS110 family transposase</fullName>
    </submittedName>
</protein>
<dbReference type="InterPro" id="IPR047650">
    <property type="entry name" value="Transpos_IS110"/>
</dbReference>
<dbReference type="NCBIfam" id="NF033542">
    <property type="entry name" value="transpos_IS110"/>
    <property type="match status" value="1"/>
</dbReference>
<organism evidence="3 4">
    <name type="scientific">Jiangella ureilytica</name>
    <dbReference type="NCBI Taxonomy" id="2530374"/>
    <lineage>
        <taxon>Bacteria</taxon>
        <taxon>Bacillati</taxon>
        <taxon>Actinomycetota</taxon>
        <taxon>Actinomycetes</taxon>
        <taxon>Jiangellales</taxon>
        <taxon>Jiangellaceae</taxon>
        <taxon>Jiangella</taxon>
    </lineage>
</organism>
<dbReference type="EMBL" id="SMKL01000151">
    <property type="protein sequence ID" value="TDC45284.1"/>
    <property type="molecule type" value="Genomic_DNA"/>
</dbReference>
<dbReference type="GO" id="GO:0006313">
    <property type="term" value="P:DNA transposition"/>
    <property type="evidence" value="ECO:0007669"/>
    <property type="project" value="InterPro"/>
</dbReference>
<accession>A0A4R4R8D3</accession>
<dbReference type="GO" id="GO:0003677">
    <property type="term" value="F:DNA binding"/>
    <property type="evidence" value="ECO:0007669"/>
    <property type="project" value="InterPro"/>
</dbReference>
<comment type="caution">
    <text evidence="3">The sequence shown here is derived from an EMBL/GenBank/DDBJ whole genome shotgun (WGS) entry which is preliminary data.</text>
</comment>
<evidence type="ECO:0000259" key="1">
    <source>
        <dbReference type="Pfam" id="PF01548"/>
    </source>
</evidence>
<feature type="domain" description="Transposase IS110-like N-terminal" evidence="1">
    <location>
        <begin position="14"/>
        <end position="167"/>
    </location>
</feature>
<dbReference type="OrthoDB" id="3188901at2"/>
<reference evidence="3 4" key="1">
    <citation type="submission" date="2019-02" db="EMBL/GenBank/DDBJ databases">
        <title>Draft genome sequences of novel Actinobacteria.</title>
        <authorList>
            <person name="Sahin N."/>
            <person name="Ay H."/>
            <person name="Saygin H."/>
        </authorList>
    </citation>
    <scope>NUCLEOTIDE SEQUENCE [LARGE SCALE GENOMIC DNA]</scope>
    <source>
        <strain evidence="3 4">KC603</strain>
    </source>
</reference>
<dbReference type="GO" id="GO:0004803">
    <property type="term" value="F:transposase activity"/>
    <property type="evidence" value="ECO:0007669"/>
    <property type="project" value="InterPro"/>
</dbReference>
<feature type="domain" description="Transposase IS116/IS110/IS902 C-terminal" evidence="2">
    <location>
        <begin position="276"/>
        <end position="357"/>
    </location>
</feature>
<evidence type="ECO:0000313" key="4">
    <source>
        <dbReference type="Proteomes" id="UP000295621"/>
    </source>
</evidence>
<evidence type="ECO:0000259" key="2">
    <source>
        <dbReference type="Pfam" id="PF02371"/>
    </source>
</evidence>
<dbReference type="InterPro" id="IPR002525">
    <property type="entry name" value="Transp_IS110-like_N"/>
</dbReference>